<dbReference type="PANTHER" id="PTHR48098:SF3">
    <property type="entry name" value="IRON(III) ENTEROBACTIN ESTERASE"/>
    <property type="match status" value="1"/>
</dbReference>
<feature type="signal peptide" evidence="1">
    <location>
        <begin position="1"/>
        <end position="24"/>
    </location>
</feature>
<keyword evidence="1" id="KW-0732">Signal</keyword>
<comment type="caution">
    <text evidence="2">The sequence shown here is derived from an EMBL/GenBank/DDBJ whole genome shotgun (WGS) entry which is preliminary data.</text>
</comment>
<dbReference type="EMBL" id="SMCS01000002">
    <property type="protein sequence ID" value="TCV95864.1"/>
    <property type="molecule type" value="Genomic_DNA"/>
</dbReference>
<feature type="chain" id="PRO_5020798170" evidence="1">
    <location>
        <begin position="25"/>
        <end position="548"/>
    </location>
</feature>
<dbReference type="PANTHER" id="PTHR48098">
    <property type="entry name" value="ENTEROCHELIN ESTERASE-RELATED"/>
    <property type="match status" value="1"/>
</dbReference>
<dbReference type="SUPFAM" id="SSF53474">
    <property type="entry name" value="alpha/beta-Hydrolases"/>
    <property type="match status" value="1"/>
</dbReference>
<dbReference type="RefSeq" id="WP_132142096.1">
    <property type="nucleotide sequence ID" value="NZ_SMCS01000002.1"/>
</dbReference>
<dbReference type="AlphaFoldDB" id="A0A4R3YWR4"/>
<evidence type="ECO:0000256" key="1">
    <source>
        <dbReference type="SAM" id="SignalP"/>
    </source>
</evidence>
<proteinExistence type="predicted"/>
<dbReference type="InterPro" id="IPR000801">
    <property type="entry name" value="Esterase-like"/>
</dbReference>
<evidence type="ECO:0000313" key="2">
    <source>
        <dbReference type="EMBL" id="TCV95864.1"/>
    </source>
</evidence>
<evidence type="ECO:0000313" key="3">
    <source>
        <dbReference type="Proteomes" id="UP000295645"/>
    </source>
</evidence>
<organism evidence="2 3">
    <name type="scientific">Luteibacter rhizovicinus</name>
    <dbReference type="NCBI Taxonomy" id="242606"/>
    <lineage>
        <taxon>Bacteria</taxon>
        <taxon>Pseudomonadati</taxon>
        <taxon>Pseudomonadota</taxon>
        <taxon>Gammaproteobacteria</taxon>
        <taxon>Lysobacterales</taxon>
        <taxon>Rhodanobacteraceae</taxon>
        <taxon>Luteibacter</taxon>
    </lineage>
</organism>
<sequence length="548" mass="59992">MQLPFRAALAAVCLLAASLQNSVAKDADANHAFVRVSLSSGVSGNGGGRLLIFAMPVDGSHEPGRAVKLPDAVDINPIKPMTVKTFVAAREVGAMDARSSIDVDLDAMAWPQAFSTLPHGAYAFQAVLDVDRDYAYAGRKAPDLLSEVTLVQVGSGSIPSLRLSQAIPSHDPWLFPAGAPEWLRAAEPEARANVTEVNFASPALSAFWGRRIEMRAMVLVPPGYKEGSSERYPTIYLTHGYGATVADYPDAVASIWARMKRGEIPPMIWVLLEESSPTGTHEFADSVNNGPWGSALTTEFIPHLESTFRMDGKASGRFLTGHSSGGWAALWVQTHYPSMFGGAWATSPDPTDFHDFSGVDLYGKQANFYKRSDGSEAPLVRERGEVIWTVRDFARLERVLGEFGGQMASYEWVFSPKGIDGRPQQLFDRDTGAIDPKVLAYWSEHYDIVRYLQRDWPRLKDQLRGKVHVIVGTEDTFYLDGPAHRLKAVLDELSDGGDVRFKAGRGHFDLYKEGEDRVALRSQIAREMYAVARPSFVAPKGVGATAGK</sequence>
<dbReference type="InterPro" id="IPR029058">
    <property type="entry name" value="AB_hydrolase_fold"/>
</dbReference>
<gene>
    <name evidence="2" type="ORF">EC912_102209</name>
</gene>
<dbReference type="OrthoDB" id="9768282at2"/>
<keyword evidence="3" id="KW-1185">Reference proteome</keyword>
<reference evidence="2 3" key="1">
    <citation type="submission" date="2019-03" db="EMBL/GenBank/DDBJ databases">
        <title>Above-ground endophytic microbial communities from plants in different locations in the United States.</title>
        <authorList>
            <person name="Frank C."/>
        </authorList>
    </citation>
    <scope>NUCLEOTIDE SEQUENCE [LARGE SCALE GENOMIC DNA]</scope>
    <source>
        <strain evidence="2 3">LP_13_YM</strain>
    </source>
</reference>
<dbReference type="Gene3D" id="3.40.50.1820">
    <property type="entry name" value="alpha/beta hydrolase"/>
    <property type="match status" value="1"/>
</dbReference>
<dbReference type="Pfam" id="PF00756">
    <property type="entry name" value="Esterase"/>
    <property type="match status" value="1"/>
</dbReference>
<name>A0A4R3YWR4_9GAMM</name>
<protein>
    <submittedName>
        <fullName evidence="2">Putative esterase</fullName>
    </submittedName>
</protein>
<dbReference type="Proteomes" id="UP000295645">
    <property type="component" value="Unassembled WGS sequence"/>
</dbReference>
<accession>A0A4R3YWR4</accession>
<dbReference type="InterPro" id="IPR050583">
    <property type="entry name" value="Mycobacterial_A85_antigen"/>
</dbReference>